<feature type="transmembrane region" description="Helical" evidence="2">
    <location>
        <begin position="33"/>
        <end position="54"/>
    </location>
</feature>
<evidence type="ECO:0000256" key="1">
    <source>
        <dbReference type="SAM" id="MobiDB-lite"/>
    </source>
</evidence>
<organism evidence="3 4">
    <name type="scientific">Rhodococcus zopfii</name>
    <dbReference type="NCBI Taxonomy" id="43772"/>
    <lineage>
        <taxon>Bacteria</taxon>
        <taxon>Bacillati</taxon>
        <taxon>Actinomycetota</taxon>
        <taxon>Actinomycetes</taxon>
        <taxon>Mycobacteriales</taxon>
        <taxon>Nocardiaceae</taxon>
        <taxon>Rhodococcus</taxon>
    </lineage>
</organism>
<feature type="transmembrane region" description="Helical" evidence="2">
    <location>
        <begin position="60"/>
        <end position="80"/>
    </location>
</feature>
<keyword evidence="2" id="KW-0472">Membrane</keyword>
<keyword evidence="2" id="KW-1133">Transmembrane helix</keyword>
<evidence type="ECO:0008006" key="5">
    <source>
        <dbReference type="Google" id="ProtNLM"/>
    </source>
</evidence>
<feature type="region of interest" description="Disordered" evidence="1">
    <location>
        <begin position="1"/>
        <end position="23"/>
    </location>
</feature>
<dbReference type="EMBL" id="WBMO01000005">
    <property type="protein sequence ID" value="MDV2477773.1"/>
    <property type="molecule type" value="Genomic_DNA"/>
</dbReference>
<comment type="caution">
    <text evidence="3">The sequence shown here is derived from an EMBL/GenBank/DDBJ whole genome shotgun (WGS) entry which is preliminary data.</text>
</comment>
<evidence type="ECO:0000313" key="3">
    <source>
        <dbReference type="EMBL" id="MDV2477773.1"/>
    </source>
</evidence>
<keyword evidence="4" id="KW-1185">Reference proteome</keyword>
<reference evidence="3 4" key="1">
    <citation type="submission" date="2019-10" db="EMBL/GenBank/DDBJ databases">
        <title>Draft Genome Assembly of Rhodococcus zopfii DSM44189.</title>
        <authorList>
            <person name="Sutton J.M."/>
            <person name="Akob D.M."/>
            <person name="Bushman T.J."/>
        </authorList>
    </citation>
    <scope>NUCLEOTIDE SEQUENCE [LARGE SCALE GENOMIC DNA]</scope>
    <source>
        <strain evidence="3 4">DSM 44189</strain>
    </source>
</reference>
<proteinExistence type="predicted"/>
<name>A0ABU3WWJ6_9NOCA</name>
<gene>
    <name evidence="3" type="ORF">F8M49_24615</name>
</gene>
<dbReference type="Proteomes" id="UP001275440">
    <property type="component" value="Unassembled WGS sequence"/>
</dbReference>
<accession>A0ABU3WWJ6</accession>
<evidence type="ECO:0000313" key="4">
    <source>
        <dbReference type="Proteomes" id="UP001275440"/>
    </source>
</evidence>
<protein>
    <recommendedName>
        <fullName evidence="5">Amino acid permease</fullName>
    </recommendedName>
</protein>
<keyword evidence="2" id="KW-0812">Transmembrane</keyword>
<evidence type="ECO:0000256" key="2">
    <source>
        <dbReference type="SAM" id="Phobius"/>
    </source>
</evidence>
<sequence>MHADFAERPTCSRGNGFGARENRSPVRLTDHRFGFAGSLALAGFGVTGIPSAVLTQSAPLGALVALATGGCILTASVMIGG</sequence>